<sequence length="63" mass="7456">MTYLDRDRLVESLLRDLDRELERYPALRAFAERVADTILAALAEHERRLHMVTPEFGEEERNG</sequence>
<reference evidence="1" key="1">
    <citation type="journal article" date="2020" name="mSystems">
        <title>Genome- and Community-Level Interaction Insights into Carbon Utilization and Element Cycling Functions of Hydrothermarchaeota in Hydrothermal Sediment.</title>
        <authorList>
            <person name="Zhou Z."/>
            <person name="Liu Y."/>
            <person name="Xu W."/>
            <person name="Pan J."/>
            <person name="Luo Z.H."/>
            <person name="Li M."/>
        </authorList>
    </citation>
    <scope>NUCLEOTIDE SEQUENCE [LARGE SCALE GENOMIC DNA]</scope>
    <source>
        <strain evidence="1">SpSt-222</strain>
    </source>
</reference>
<gene>
    <name evidence="1" type="ORF">ENP47_08535</name>
</gene>
<proteinExistence type="predicted"/>
<dbReference type="AlphaFoldDB" id="A0A7C1G1G1"/>
<protein>
    <submittedName>
        <fullName evidence="1">Uncharacterized protein</fullName>
    </submittedName>
</protein>
<name>A0A7C1G1G1_THERO</name>
<accession>A0A7C1G1G1</accession>
<comment type="caution">
    <text evidence="1">The sequence shown here is derived from an EMBL/GenBank/DDBJ whole genome shotgun (WGS) entry which is preliminary data.</text>
</comment>
<organism evidence="1">
    <name type="scientific">Thermomicrobium roseum</name>
    <dbReference type="NCBI Taxonomy" id="500"/>
    <lineage>
        <taxon>Bacteria</taxon>
        <taxon>Pseudomonadati</taxon>
        <taxon>Thermomicrobiota</taxon>
        <taxon>Thermomicrobia</taxon>
        <taxon>Thermomicrobiales</taxon>
        <taxon>Thermomicrobiaceae</taxon>
        <taxon>Thermomicrobium</taxon>
    </lineage>
</organism>
<evidence type="ECO:0000313" key="1">
    <source>
        <dbReference type="EMBL" id="HEF65628.1"/>
    </source>
</evidence>
<dbReference type="EMBL" id="DSJL01000011">
    <property type="protein sequence ID" value="HEF65628.1"/>
    <property type="molecule type" value="Genomic_DNA"/>
</dbReference>